<dbReference type="Proteomes" id="UP000535937">
    <property type="component" value="Unassembled WGS sequence"/>
</dbReference>
<dbReference type="RefSeq" id="WP_183457588.1">
    <property type="nucleotide sequence ID" value="NZ_JACHWZ010000004.1"/>
</dbReference>
<protein>
    <recommendedName>
        <fullName evidence="5">Alginate export</fullName>
    </recommendedName>
</protein>
<keyword evidence="4" id="KW-1185">Reference proteome</keyword>
<accession>A0A7W4W9T9</accession>
<proteinExistence type="predicted"/>
<dbReference type="EMBL" id="JACHWZ010000004">
    <property type="protein sequence ID" value="MBB3060320.1"/>
    <property type="molecule type" value="Genomic_DNA"/>
</dbReference>
<dbReference type="AlphaFoldDB" id="A0A7W4W9T9"/>
<name>A0A7W4W9T9_9GAMM</name>
<evidence type="ECO:0000313" key="3">
    <source>
        <dbReference type="EMBL" id="MBB3060320.1"/>
    </source>
</evidence>
<sequence length="432" mass="48833">MKKWTKWAMSLFCTTVMPTIGSFRRAPLLSLTLGLSLIVARPADAQEHDLHFESRLRGAYVDAGNTDGRATSLLLRFTLESEWSGIFSTLAEIDHVSTGWRDEHSDGARFNDMPLIPDVPGTEVNQAALGLTFSQAEVLLGRQRITLDNQRFIGSNGYWQNDQTFDALSASYELFSASRLFYAYIANANRIFGDDADGQPRRNDGYYPGGSDPEESGFLGDHEHNSHLINAHFNEWDFSDLGIYYYHIDNRDVGAESNRSLGLLYGFERRIAGLKWRSEIEGALQKRMQIEDAPTNSYSRIEFALALHSLEVGLQQERLGASGGVGFVTPLASVHDFQGWADKAFAIDSEGMVDRAVKASWRKSPLKIDARYHFFKSVTDDVDWGREFDLDLIVKVARQHRIQLRYANYQSASQSAVLSDEQRLYLDYSFEF</sequence>
<organism evidence="3 4">
    <name type="scientific">Microbulbifer rhizosphaerae</name>
    <dbReference type="NCBI Taxonomy" id="1562603"/>
    <lineage>
        <taxon>Bacteria</taxon>
        <taxon>Pseudomonadati</taxon>
        <taxon>Pseudomonadota</taxon>
        <taxon>Gammaproteobacteria</taxon>
        <taxon>Cellvibrionales</taxon>
        <taxon>Microbulbiferaceae</taxon>
        <taxon>Microbulbifer</taxon>
    </lineage>
</organism>
<gene>
    <name evidence="3" type="ORF">FHS09_001135</name>
</gene>
<evidence type="ECO:0000256" key="2">
    <source>
        <dbReference type="SAM" id="SignalP"/>
    </source>
</evidence>
<feature type="chain" id="PRO_5031279493" description="Alginate export" evidence="2">
    <location>
        <begin position="46"/>
        <end position="432"/>
    </location>
</feature>
<reference evidence="3 4" key="1">
    <citation type="submission" date="2020-08" db="EMBL/GenBank/DDBJ databases">
        <title>Genomic Encyclopedia of Type Strains, Phase III (KMG-III): the genomes of soil and plant-associated and newly described type strains.</title>
        <authorList>
            <person name="Whitman W."/>
        </authorList>
    </citation>
    <scope>NUCLEOTIDE SEQUENCE [LARGE SCALE GENOMIC DNA]</scope>
    <source>
        <strain evidence="3 4">CECT 8799</strain>
    </source>
</reference>
<evidence type="ECO:0000313" key="4">
    <source>
        <dbReference type="Proteomes" id="UP000535937"/>
    </source>
</evidence>
<comment type="caution">
    <text evidence="3">The sequence shown here is derived from an EMBL/GenBank/DDBJ whole genome shotgun (WGS) entry which is preliminary data.</text>
</comment>
<feature type="signal peptide" evidence="2">
    <location>
        <begin position="1"/>
        <end position="45"/>
    </location>
</feature>
<evidence type="ECO:0000256" key="1">
    <source>
        <dbReference type="SAM" id="MobiDB-lite"/>
    </source>
</evidence>
<keyword evidence="2" id="KW-0732">Signal</keyword>
<feature type="region of interest" description="Disordered" evidence="1">
    <location>
        <begin position="196"/>
        <end position="221"/>
    </location>
</feature>
<evidence type="ECO:0008006" key="5">
    <source>
        <dbReference type="Google" id="ProtNLM"/>
    </source>
</evidence>